<keyword evidence="9" id="KW-1185">Reference proteome</keyword>
<keyword evidence="5" id="KW-0812">Transmembrane</keyword>
<dbReference type="PANTHER" id="PTHR32089:SF41">
    <property type="entry name" value="METHYL-ACCEPTING CHEMOTAXIS PROTEIN"/>
    <property type="match status" value="1"/>
</dbReference>
<evidence type="ECO:0000256" key="2">
    <source>
        <dbReference type="ARBA" id="ARBA00023224"/>
    </source>
</evidence>
<dbReference type="InterPro" id="IPR003660">
    <property type="entry name" value="HAMP_dom"/>
</dbReference>
<dbReference type="SUPFAM" id="SSF58104">
    <property type="entry name" value="Methyl-accepting chemotaxis protein (MCP) signaling domain"/>
    <property type="match status" value="1"/>
</dbReference>
<comment type="similarity">
    <text evidence="3">Belongs to the methyl-accepting chemotaxis (MCP) protein family.</text>
</comment>
<keyword evidence="5" id="KW-1133">Transmembrane helix</keyword>
<evidence type="ECO:0000256" key="1">
    <source>
        <dbReference type="ARBA" id="ARBA00004370"/>
    </source>
</evidence>
<evidence type="ECO:0000313" key="8">
    <source>
        <dbReference type="EMBL" id="ESE40601.1"/>
    </source>
</evidence>
<dbReference type="Gene3D" id="1.10.287.950">
    <property type="entry name" value="Methyl-accepting chemotaxis protein"/>
    <property type="match status" value="1"/>
</dbReference>
<keyword evidence="5" id="KW-0472">Membrane</keyword>
<sequence>MSIGVAMNTKTMMSVVFSTIVASAVITAVLSFNVKSKIELFNDAANIRYQSYQLADELRQSSDDLTRLARTYAVTGDEKYEKMYMDILAIRNGEKPRPEKYHQIYWDLVLSYGDKPKPDGARVAIKKQMKDLGFSDEEFHYLEQAQQNSDALVALEVKAMNAVKGIFMDPNTQTYSIKGEPNLAMARELLHSDQYHREKAKIMEPIDQFFTALDKRTEGEVTNRLDSLNMALNGSQFVLFLVILVAVGGFIIVKSRIVTPLIKTCSELLDIQRSKNLARRISVSTQGEIGEIVNQINLFISSLASSLATTDSIAKEVADLAKQTKASIQVSRQSSNRVAKELDASASAMEEMTTTLVHVSESTSNAEIRAAENETHVGVGQDTVSEALNAMAVLESEFTTTQDSMQHLVNESTQVSNVLSVIKAIAEQTNLLALNAAIEAARAGEQGRGFAVVADEVRSLAQRTQDSTKEIDDIVASLQNRTNQVGSSVTQAASLMQKASGELQRIVTVFDDIRQSTAAIHGINTQVAASTEEQSLVSKDIATSLVVIRDNSREVSQIIEQIESTSISLDNQSQVLRTKAGEYQF</sequence>
<dbReference type="PROSITE" id="PS50885">
    <property type="entry name" value="HAMP"/>
    <property type="match status" value="1"/>
</dbReference>
<dbReference type="PROSITE" id="PS50111">
    <property type="entry name" value="CHEMOTAXIS_TRANSDUC_2"/>
    <property type="match status" value="1"/>
</dbReference>
<feature type="domain" description="Methyl-accepting transducer" evidence="6">
    <location>
        <begin position="313"/>
        <end position="549"/>
    </location>
</feature>
<dbReference type="PANTHER" id="PTHR32089">
    <property type="entry name" value="METHYL-ACCEPTING CHEMOTAXIS PROTEIN MCPB"/>
    <property type="match status" value="1"/>
</dbReference>
<comment type="subcellular location">
    <subcellularLocation>
        <location evidence="1">Membrane</location>
    </subcellularLocation>
</comment>
<feature type="domain" description="HAMP" evidence="7">
    <location>
        <begin position="276"/>
        <end position="308"/>
    </location>
</feature>
<evidence type="ECO:0000259" key="7">
    <source>
        <dbReference type="PROSITE" id="PS50885"/>
    </source>
</evidence>
<gene>
    <name evidence="8" type="ORF">SHD_2761</name>
</gene>
<evidence type="ECO:0000256" key="4">
    <source>
        <dbReference type="PROSITE-ProRule" id="PRU00284"/>
    </source>
</evidence>
<dbReference type="EMBL" id="AXZL01000070">
    <property type="protein sequence ID" value="ESE40601.1"/>
    <property type="molecule type" value="Genomic_DNA"/>
</dbReference>
<dbReference type="SMART" id="SM00283">
    <property type="entry name" value="MA"/>
    <property type="match status" value="1"/>
</dbReference>
<dbReference type="CDD" id="cd11386">
    <property type="entry name" value="MCP_signal"/>
    <property type="match status" value="1"/>
</dbReference>
<evidence type="ECO:0000259" key="6">
    <source>
        <dbReference type="PROSITE" id="PS50111"/>
    </source>
</evidence>
<dbReference type="Proteomes" id="UP000017548">
    <property type="component" value="Unassembled WGS sequence"/>
</dbReference>
<reference evidence="8 9" key="1">
    <citation type="journal article" date="2013" name="Genome Announc.">
        <title>Draft Genome Sequence of Shewanella decolorationis S12, a Dye-Degrading Bacterium Isolated from a Wastewater Treatment Plant.</title>
        <authorList>
            <person name="Xu M."/>
            <person name="Fang Y."/>
            <person name="Liu J."/>
            <person name="Chen X."/>
            <person name="Sun G."/>
            <person name="Guo J."/>
            <person name="Hua Z."/>
            <person name="Tu Q."/>
            <person name="Wu L."/>
            <person name="Zhou J."/>
            <person name="Liu X."/>
        </authorList>
    </citation>
    <scope>NUCLEOTIDE SEQUENCE [LARGE SCALE GENOMIC DNA]</scope>
    <source>
        <strain evidence="8 9">S12</strain>
    </source>
</reference>
<keyword evidence="2 4" id="KW-0807">Transducer</keyword>
<dbReference type="Pfam" id="PF00015">
    <property type="entry name" value="MCPsignal"/>
    <property type="match status" value="1"/>
</dbReference>
<proteinExistence type="inferred from homology"/>
<accession>A0ABN0PKK2</accession>
<name>A0ABN0PKK2_9GAMM</name>
<evidence type="ECO:0000256" key="5">
    <source>
        <dbReference type="SAM" id="Phobius"/>
    </source>
</evidence>
<feature type="transmembrane region" description="Helical" evidence="5">
    <location>
        <begin position="234"/>
        <end position="253"/>
    </location>
</feature>
<evidence type="ECO:0000313" key="9">
    <source>
        <dbReference type="Proteomes" id="UP000017548"/>
    </source>
</evidence>
<protein>
    <submittedName>
        <fullName evidence="8">Methyl-accepting chemotaxis sensory transducer</fullName>
    </submittedName>
</protein>
<evidence type="ECO:0000256" key="3">
    <source>
        <dbReference type="ARBA" id="ARBA00029447"/>
    </source>
</evidence>
<dbReference type="InterPro" id="IPR004089">
    <property type="entry name" value="MCPsignal_dom"/>
</dbReference>
<comment type="caution">
    <text evidence="8">The sequence shown here is derived from an EMBL/GenBank/DDBJ whole genome shotgun (WGS) entry which is preliminary data.</text>
</comment>
<organism evidence="8 9">
    <name type="scientific">Shewanella decolorationis S12</name>
    <dbReference type="NCBI Taxonomy" id="1353536"/>
    <lineage>
        <taxon>Bacteria</taxon>
        <taxon>Pseudomonadati</taxon>
        <taxon>Pseudomonadota</taxon>
        <taxon>Gammaproteobacteria</taxon>
        <taxon>Alteromonadales</taxon>
        <taxon>Shewanellaceae</taxon>
        <taxon>Shewanella</taxon>
    </lineage>
</organism>